<feature type="compositionally biased region" description="Low complexity" evidence="2">
    <location>
        <begin position="316"/>
        <end position="327"/>
    </location>
</feature>
<evidence type="ECO:0000256" key="2">
    <source>
        <dbReference type="SAM" id="MobiDB-lite"/>
    </source>
</evidence>
<name>A0A6F9DIQ8_9ASCI</name>
<evidence type="ECO:0000256" key="1">
    <source>
        <dbReference type="SAM" id="Coils"/>
    </source>
</evidence>
<feature type="region of interest" description="Disordered" evidence="2">
    <location>
        <begin position="300"/>
        <end position="327"/>
    </location>
</feature>
<feature type="coiled-coil region" evidence="1">
    <location>
        <begin position="207"/>
        <end position="272"/>
    </location>
</feature>
<organism evidence="3">
    <name type="scientific">Phallusia mammillata</name>
    <dbReference type="NCBI Taxonomy" id="59560"/>
    <lineage>
        <taxon>Eukaryota</taxon>
        <taxon>Metazoa</taxon>
        <taxon>Chordata</taxon>
        <taxon>Tunicata</taxon>
        <taxon>Ascidiacea</taxon>
        <taxon>Phlebobranchia</taxon>
        <taxon>Ascidiidae</taxon>
        <taxon>Phallusia</taxon>
    </lineage>
</organism>
<feature type="compositionally biased region" description="Low complexity" evidence="2">
    <location>
        <begin position="40"/>
        <end position="49"/>
    </location>
</feature>
<accession>A0A6F9DIQ8</accession>
<dbReference type="EMBL" id="LR786984">
    <property type="protein sequence ID" value="CAB3262846.1"/>
    <property type="molecule type" value="mRNA"/>
</dbReference>
<reference evidence="3" key="1">
    <citation type="submission" date="2020-04" db="EMBL/GenBank/DDBJ databases">
        <authorList>
            <person name="Neveu A P."/>
        </authorList>
    </citation>
    <scope>NUCLEOTIDE SEQUENCE</scope>
    <source>
        <tissue evidence="3">Whole embryo</tissue>
    </source>
</reference>
<proteinExistence type="evidence at transcript level"/>
<feature type="compositionally biased region" description="Polar residues" evidence="2">
    <location>
        <begin position="17"/>
        <end position="39"/>
    </location>
</feature>
<feature type="region of interest" description="Disordered" evidence="2">
    <location>
        <begin position="1"/>
        <end position="83"/>
    </location>
</feature>
<protein>
    <submittedName>
        <fullName evidence="3">Uncharacterized protein LOC100184093</fullName>
    </submittedName>
</protein>
<evidence type="ECO:0000313" key="3">
    <source>
        <dbReference type="EMBL" id="CAB3262846.1"/>
    </source>
</evidence>
<gene>
    <name evidence="3" type="primary">LOC100184093</name>
</gene>
<dbReference type="AlphaFoldDB" id="A0A6F9DIQ8"/>
<keyword evidence="1" id="KW-0175">Coiled coil</keyword>
<sequence length="505" mass="56818">MDSSSKQQQVKYRRSAMKSSSRVLRSSNATLDSESSAATVKSSRQVSSRKPPKSKSGRKCGERKLHGGIIENRWSQPDLTASPIKNPLRRFVSTQDLLLTSDTESTSSVVTSLKSPKQFIGQQRNSCAPYRYNKTKMNASATSSPSRIPSRKAIRDMSNVSVENRTRRMYREASLPINAKKSNQSLFEATSKLVQNVENDSFSSTEVDLFNARIEGLEQTNQKLSQQNHSLEKQLKQASELVRILLGKTKEAERKTRKVSELEMEIIVLRRQLAQNSSHDRIISVSSTLSDDIGWRSESDSVFDQSEARKTPLGISDSTSPDSSDCDVSNKENFLFPSTCFSRTSTLQRTRPMAPQIPDATISRSRDALGRMDLNSNYPTAHSCGNDERFNSLLNEHKRALKLIQNLETKFCSQQKVVTGLKRDISSMKHKSHSQSLEDVQDQLSLLIQSLQNENMSTEDIGQYLVETFHKDSTLDSGHSTMQRTARYYGKSQRNHSARRSLSLS</sequence>
<feature type="compositionally biased region" description="Polar residues" evidence="2">
    <location>
        <begin position="1"/>
        <end position="10"/>
    </location>
</feature>